<evidence type="ECO:0000313" key="8">
    <source>
        <dbReference type="Proteomes" id="UP000307000"/>
    </source>
</evidence>
<evidence type="ECO:0000313" key="7">
    <source>
        <dbReference type="EMBL" id="QCY48113.1"/>
    </source>
</evidence>
<dbReference type="EMBL" id="CP034412">
    <property type="protein sequence ID" value="QCY48113.1"/>
    <property type="molecule type" value="Genomic_DNA"/>
</dbReference>
<evidence type="ECO:0000256" key="3">
    <source>
        <dbReference type="ARBA" id="ARBA00023125"/>
    </source>
</evidence>
<feature type="domain" description="HTH tetR-type" evidence="6">
    <location>
        <begin position="16"/>
        <end position="76"/>
    </location>
</feature>
<evidence type="ECO:0000259" key="6">
    <source>
        <dbReference type="PROSITE" id="PS50977"/>
    </source>
</evidence>
<accession>A0A5B7WY75</accession>
<dbReference type="InterPro" id="IPR004111">
    <property type="entry name" value="Repressor_TetR_C"/>
</dbReference>
<dbReference type="GO" id="GO:0045892">
    <property type="term" value="P:negative regulation of DNA-templated transcription"/>
    <property type="evidence" value="ECO:0007669"/>
    <property type="project" value="InterPro"/>
</dbReference>
<dbReference type="GO" id="GO:0000976">
    <property type="term" value="F:transcription cis-regulatory region binding"/>
    <property type="evidence" value="ECO:0007669"/>
    <property type="project" value="TreeGrafter"/>
</dbReference>
<dbReference type="PRINTS" id="PR00400">
    <property type="entry name" value="TETREPRESSOR"/>
</dbReference>
<gene>
    <name evidence="7" type="ORF">GcLGCM259_2406</name>
</gene>
<dbReference type="InterPro" id="IPR003012">
    <property type="entry name" value="Tet_transcr_reg_TetR"/>
</dbReference>
<dbReference type="Gene3D" id="1.10.357.10">
    <property type="entry name" value="Tetracycline Repressor, domain 2"/>
    <property type="match status" value="1"/>
</dbReference>
<keyword evidence="1" id="KW-0678">Repressor</keyword>
<keyword evidence="4" id="KW-0804">Transcription</keyword>
<dbReference type="GO" id="GO:0003700">
    <property type="term" value="F:DNA-binding transcription factor activity"/>
    <property type="evidence" value="ECO:0007669"/>
    <property type="project" value="TreeGrafter"/>
</dbReference>
<keyword evidence="2" id="KW-0805">Transcription regulation</keyword>
<dbReference type="Pfam" id="PF02909">
    <property type="entry name" value="TetR_C_1"/>
    <property type="match status" value="1"/>
</dbReference>
<dbReference type="GO" id="GO:0046677">
    <property type="term" value="P:response to antibiotic"/>
    <property type="evidence" value="ECO:0007669"/>
    <property type="project" value="InterPro"/>
</dbReference>
<evidence type="ECO:0000256" key="5">
    <source>
        <dbReference type="PROSITE-ProRule" id="PRU00335"/>
    </source>
</evidence>
<evidence type="ECO:0000256" key="1">
    <source>
        <dbReference type="ARBA" id="ARBA00022491"/>
    </source>
</evidence>
<dbReference type="PRINTS" id="PR00455">
    <property type="entry name" value="HTHTETR"/>
</dbReference>
<sequence length="214" mass="23465">MGTTAPRRAGRPRTAILDRARITQHAMGVVLESGYESLTMQRLARSLGVSPSALYNHVSSKNDLLQWIQETVMDEVDRDCFDTMELGAALETWAVSYRSVFARHVPLIPVIAVLPVADSPNTLTMYERVARALHEHGVSQEQIVPIIVALESFIFGSAIDTSAPADIFDPGEHQASAQFFSRSLDAQQATGRRNSDDAFVIGLRAMITGLLKGR</sequence>
<dbReference type="InterPro" id="IPR001647">
    <property type="entry name" value="HTH_TetR"/>
</dbReference>
<dbReference type="AlphaFoldDB" id="A0A5B7WY75"/>
<proteinExistence type="predicted"/>
<keyword evidence="3 5" id="KW-0238">DNA-binding</keyword>
<dbReference type="PROSITE" id="PS50977">
    <property type="entry name" value="HTH_TETR_2"/>
    <property type="match status" value="1"/>
</dbReference>
<dbReference type="InterPro" id="IPR009057">
    <property type="entry name" value="Homeodomain-like_sf"/>
</dbReference>
<dbReference type="KEGG" id="gcr:GcLGCM259_2406"/>
<dbReference type="SUPFAM" id="SSF46689">
    <property type="entry name" value="Homeodomain-like"/>
    <property type="match status" value="1"/>
</dbReference>
<dbReference type="Pfam" id="PF00440">
    <property type="entry name" value="TetR_N"/>
    <property type="match status" value="1"/>
</dbReference>
<dbReference type="RefSeq" id="WP_138926775.1">
    <property type="nucleotide sequence ID" value="NZ_CP034412.1"/>
</dbReference>
<organism evidence="7 8">
    <name type="scientific">Glutamicibacter creatinolyticus</name>
    <dbReference type="NCBI Taxonomy" id="162496"/>
    <lineage>
        <taxon>Bacteria</taxon>
        <taxon>Bacillati</taxon>
        <taxon>Actinomycetota</taxon>
        <taxon>Actinomycetes</taxon>
        <taxon>Micrococcales</taxon>
        <taxon>Micrococcaceae</taxon>
        <taxon>Glutamicibacter</taxon>
    </lineage>
</organism>
<dbReference type="PANTHER" id="PTHR30055">
    <property type="entry name" value="HTH-TYPE TRANSCRIPTIONAL REGULATOR RUTR"/>
    <property type="match status" value="1"/>
</dbReference>
<evidence type="ECO:0000256" key="2">
    <source>
        <dbReference type="ARBA" id="ARBA00023015"/>
    </source>
</evidence>
<dbReference type="InterPro" id="IPR036271">
    <property type="entry name" value="Tet_transcr_reg_TetR-rel_C_sf"/>
</dbReference>
<dbReference type="PANTHER" id="PTHR30055:SF151">
    <property type="entry name" value="TRANSCRIPTIONAL REGULATORY PROTEIN"/>
    <property type="match status" value="1"/>
</dbReference>
<dbReference type="Proteomes" id="UP000307000">
    <property type="component" value="Chromosome"/>
</dbReference>
<evidence type="ECO:0000256" key="4">
    <source>
        <dbReference type="ARBA" id="ARBA00023163"/>
    </source>
</evidence>
<protein>
    <submittedName>
        <fullName evidence="7">MarR family transcriptional regulator</fullName>
    </submittedName>
</protein>
<keyword evidence="8" id="KW-1185">Reference proteome</keyword>
<dbReference type="InterPro" id="IPR050109">
    <property type="entry name" value="HTH-type_TetR-like_transc_reg"/>
</dbReference>
<dbReference type="SUPFAM" id="SSF48498">
    <property type="entry name" value="Tetracyclin repressor-like, C-terminal domain"/>
    <property type="match status" value="1"/>
</dbReference>
<feature type="DNA-binding region" description="H-T-H motif" evidence="5">
    <location>
        <begin position="39"/>
        <end position="58"/>
    </location>
</feature>
<reference evidence="7 8" key="1">
    <citation type="submission" date="2018-12" db="EMBL/GenBank/DDBJ databases">
        <title>Complete Genome Sequence of Glutamicibacter creatinolyticus strain LGCM259,isolated from an abscess of a 12-year-old mare in Italy.</title>
        <authorList>
            <person name="Santos R.G."/>
            <person name="Silva A.L."/>
            <person name="Seyffert N."/>
            <person name="Castro T.L.P."/>
            <person name="Attili A.R."/>
            <person name="Rifici C."/>
            <person name="Mazzullo G."/>
            <person name="Brenig B."/>
            <person name="Venanzi F."/>
            <person name="Azevedo V."/>
        </authorList>
    </citation>
    <scope>NUCLEOTIDE SEQUENCE [LARGE SCALE GENOMIC DNA]</scope>
    <source>
        <strain evidence="7 8">LGCM 259</strain>
    </source>
</reference>
<name>A0A5B7WY75_9MICC</name>